<feature type="compositionally biased region" description="Basic and acidic residues" evidence="8">
    <location>
        <begin position="418"/>
        <end position="428"/>
    </location>
</feature>
<dbReference type="GO" id="GO:0005886">
    <property type="term" value="C:plasma membrane"/>
    <property type="evidence" value="ECO:0007669"/>
    <property type="project" value="UniProtKB-SubCell"/>
</dbReference>
<feature type="compositionally biased region" description="Polar residues" evidence="8">
    <location>
        <begin position="268"/>
        <end position="284"/>
    </location>
</feature>
<feature type="compositionally biased region" description="Basic and acidic residues" evidence="8">
    <location>
        <begin position="676"/>
        <end position="694"/>
    </location>
</feature>
<evidence type="ECO:0000259" key="9">
    <source>
        <dbReference type="Pfam" id="PF06136"/>
    </source>
</evidence>
<evidence type="ECO:0000256" key="2">
    <source>
        <dbReference type="ARBA" id="ARBA00022473"/>
    </source>
</evidence>
<dbReference type="GO" id="GO:0051258">
    <property type="term" value="P:protein polymerization"/>
    <property type="evidence" value="ECO:0007669"/>
    <property type="project" value="UniProtKB-ARBA"/>
</dbReference>
<dbReference type="EMBL" id="CM026430">
    <property type="protein sequence ID" value="KAG0560642.1"/>
    <property type="molecule type" value="Genomic_DNA"/>
</dbReference>
<evidence type="ECO:0000256" key="7">
    <source>
        <dbReference type="ARBA" id="ARBA00024211"/>
    </source>
</evidence>
<dbReference type="Proteomes" id="UP000822688">
    <property type="component" value="Chromosome 9"/>
</dbReference>
<protein>
    <recommendedName>
        <fullName evidence="9">SOSEKI DIX-like domain-containing protein</fullName>
    </recommendedName>
</protein>
<feature type="region of interest" description="Disordered" evidence="8">
    <location>
        <begin position="233"/>
        <end position="284"/>
    </location>
</feature>
<keyword evidence="5" id="KW-0472">Membrane</keyword>
<dbReference type="EMBL" id="CM026430">
    <property type="protein sequence ID" value="KAG0560646.1"/>
    <property type="molecule type" value="Genomic_DNA"/>
</dbReference>
<evidence type="ECO:0000256" key="4">
    <source>
        <dbReference type="ARBA" id="ARBA00022618"/>
    </source>
</evidence>
<evidence type="ECO:0000256" key="3">
    <source>
        <dbReference type="ARBA" id="ARBA00022475"/>
    </source>
</evidence>
<feature type="region of interest" description="Disordered" evidence="8">
    <location>
        <begin position="664"/>
        <end position="694"/>
    </location>
</feature>
<comment type="subcellular location">
    <subcellularLocation>
        <location evidence="1">Cell membrane</location>
        <topology evidence="1">Peripheral membrane protein</topology>
        <orientation evidence="1">Cytoplasmic side</orientation>
    </subcellularLocation>
</comment>
<dbReference type="EMBL" id="CM026430">
    <property type="protein sequence ID" value="KAG0560640.1"/>
    <property type="molecule type" value="Genomic_DNA"/>
</dbReference>
<dbReference type="EMBL" id="CM026430">
    <property type="protein sequence ID" value="KAG0560641.1"/>
    <property type="molecule type" value="Genomic_DNA"/>
</dbReference>
<feature type="region of interest" description="Disordered" evidence="8">
    <location>
        <begin position="409"/>
        <end position="459"/>
    </location>
</feature>
<dbReference type="InterPro" id="IPR048351">
    <property type="entry name" value="SOK_DIX"/>
</dbReference>
<dbReference type="GO" id="GO:0051301">
    <property type="term" value="P:cell division"/>
    <property type="evidence" value="ECO:0007669"/>
    <property type="project" value="UniProtKB-KW"/>
</dbReference>
<keyword evidence="2" id="KW-0217">Developmental protein</keyword>
<evidence type="ECO:0000256" key="5">
    <source>
        <dbReference type="ARBA" id="ARBA00023136"/>
    </source>
</evidence>
<keyword evidence="4" id="KW-0132">Cell division</keyword>
<feature type="domain" description="SOSEKI DIX-like" evidence="9">
    <location>
        <begin position="12"/>
        <end position="101"/>
    </location>
</feature>
<reference evidence="10" key="1">
    <citation type="submission" date="2020-06" db="EMBL/GenBank/DDBJ databases">
        <title>WGS assembly of Ceratodon purpureus strain R40.</title>
        <authorList>
            <person name="Carey S.B."/>
            <person name="Jenkins J."/>
            <person name="Shu S."/>
            <person name="Lovell J.T."/>
            <person name="Sreedasyam A."/>
            <person name="Maumus F."/>
            <person name="Tiley G.P."/>
            <person name="Fernandez-Pozo N."/>
            <person name="Barry K."/>
            <person name="Chen C."/>
            <person name="Wang M."/>
            <person name="Lipzen A."/>
            <person name="Daum C."/>
            <person name="Saski C.A."/>
            <person name="Payton A.C."/>
            <person name="Mcbreen J.C."/>
            <person name="Conrad R.E."/>
            <person name="Kollar L.M."/>
            <person name="Olsson S."/>
            <person name="Huttunen S."/>
            <person name="Landis J.B."/>
            <person name="Wickett N.J."/>
            <person name="Johnson M.G."/>
            <person name="Rensing S.A."/>
            <person name="Grimwood J."/>
            <person name="Schmutz J."/>
            <person name="Mcdaniel S.F."/>
        </authorList>
    </citation>
    <scope>NUCLEOTIDE SEQUENCE</scope>
    <source>
        <strain evidence="10">R40</strain>
    </source>
</reference>
<feature type="region of interest" description="Disordered" evidence="8">
    <location>
        <begin position="522"/>
        <end position="541"/>
    </location>
</feature>
<gene>
    <name evidence="10" type="ORF">KC19_9G001700</name>
</gene>
<dbReference type="PANTHER" id="PTHR31083:SF6">
    <property type="entry name" value="PROTEIN SOSEKI 3"/>
    <property type="match status" value="1"/>
</dbReference>
<dbReference type="Gene3D" id="3.30.160.60">
    <property type="entry name" value="Classic Zinc Finger"/>
    <property type="match status" value="1"/>
</dbReference>
<evidence type="ECO:0000256" key="1">
    <source>
        <dbReference type="ARBA" id="ARBA00004413"/>
    </source>
</evidence>
<comment type="similarity">
    <text evidence="7">Belongs to the SOSEKI family.</text>
</comment>
<organism evidence="10 11">
    <name type="scientific">Ceratodon purpureus</name>
    <name type="common">Fire moss</name>
    <name type="synonym">Dicranum purpureum</name>
    <dbReference type="NCBI Taxonomy" id="3225"/>
    <lineage>
        <taxon>Eukaryota</taxon>
        <taxon>Viridiplantae</taxon>
        <taxon>Streptophyta</taxon>
        <taxon>Embryophyta</taxon>
        <taxon>Bryophyta</taxon>
        <taxon>Bryophytina</taxon>
        <taxon>Bryopsida</taxon>
        <taxon>Dicranidae</taxon>
        <taxon>Pseudoditrichales</taxon>
        <taxon>Ditrichaceae</taxon>
        <taxon>Ceratodon</taxon>
    </lineage>
</organism>
<name>A0A8T0GR12_CERPU</name>
<evidence type="ECO:0000313" key="11">
    <source>
        <dbReference type="Proteomes" id="UP000822688"/>
    </source>
</evidence>
<dbReference type="EMBL" id="CM026430">
    <property type="protein sequence ID" value="KAG0560644.1"/>
    <property type="molecule type" value="Genomic_DNA"/>
</dbReference>
<proteinExistence type="inferred from homology"/>
<keyword evidence="6" id="KW-0131">Cell cycle</keyword>
<comment type="caution">
    <text evidence="10">The sequence shown here is derived from an EMBL/GenBank/DDBJ whole genome shotgun (WGS) entry which is preliminary data.</text>
</comment>
<evidence type="ECO:0000256" key="8">
    <source>
        <dbReference type="SAM" id="MobiDB-lite"/>
    </source>
</evidence>
<keyword evidence="3" id="KW-1003">Cell membrane</keyword>
<dbReference type="PANTHER" id="PTHR31083">
    <property type="entry name" value="UPSTREAM OF FLC PROTEIN (DUF966)"/>
    <property type="match status" value="1"/>
</dbReference>
<feature type="compositionally biased region" description="Basic and acidic residues" evidence="8">
    <location>
        <begin position="310"/>
        <end position="326"/>
    </location>
</feature>
<feature type="region of interest" description="Disordered" evidence="8">
    <location>
        <begin position="300"/>
        <end position="326"/>
    </location>
</feature>
<dbReference type="InterPro" id="IPR010369">
    <property type="entry name" value="SOK"/>
</dbReference>
<keyword evidence="11" id="KW-1185">Reference proteome</keyword>
<evidence type="ECO:0000313" key="10">
    <source>
        <dbReference type="EMBL" id="KAG0560644.1"/>
    </source>
</evidence>
<evidence type="ECO:0000256" key="6">
    <source>
        <dbReference type="ARBA" id="ARBA00023306"/>
    </source>
</evidence>
<dbReference type="AlphaFoldDB" id="A0A8T0GR12"/>
<sequence length="764" mass="85861">MEAPSEFFRKIEVLYLLSQGSEQADHPHMIQVQYPSHQQAPTLRDVKSRLTALRGRGMPDSYSWSYKRSYKGAFIWCDVFDDDIILPLSHSGEYVLKALEVFDASQDNLDQEADRHFQSLVQSVTREEPKKVHEATVSTAKQELPQLDAIHINGHVRNAASIDFSKQQSMGGLTHNGIATKACGSERSDDYSTDARSISVSEDFIENKRCLEKSKGSEFSTSVSVTNSNAGYQAEPCDISDENSDVSSFERVPKTETKELPSGPVMRSTDNGETSTLPFASSGFSRKEPVKSRTWIVKEEDNPAASSDGRTSRRHSDEFYERESMLRRRDIPSSPVARPCFPGDPFMFMLKKAVRFHRSQLCRKVEVVERFRALPVEEPSFSRYSSTARHGIRSKNVSHKPHFSNIVTLKSKPQRNRISSEEPERESRSLSVFLETAKIRSSSQRTDDGASRKTGSARHIRSVSNVDAYGTARCREVVVVPEAVLPPERLPREDEKAMSDLKSKKPLVKPDMKSFKVVTKSAVRHSSKPGAEPSSSLFNPASAHSLQLPTCTVSRPKEITKERILKHQRSLVAEFVDIPRDETSIAGEDSTVKTQLDLKTHRVPRNVSKNCYFSLPVPGAEKRTSDTKVYPSRESSVFDSAALHSDNMQEVKMVNSKLKVQAAPVTETSFPNGESTRPKDSASNHKSYKAREERPLTPGLTEMRWESLLQKAVVQDQPPKDLVLHECFQCGRTFKPESLKVHLRGCHIINKPKPSPVFRKRVSL</sequence>
<feature type="compositionally biased region" description="Polar residues" evidence="8">
    <location>
        <begin position="666"/>
        <end position="675"/>
    </location>
</feature>
<dbReference type="Pfam" id="PF06136">
    <property type="entry name" value="SOK"/>
    <property type="match status" value="1"/>
</dbReference>
<accession>A0A8T0GR12</accession>